<keyword evidence="1" id="KW-0732">Signal</keyword>
<evidence type="ECO:0000256" key="1">
    <source>
        <dbReference type="SAM" id="SignalP"/>
    </source>
</evidence>
<reference evidence="2" key="1">
    <citation type="submission" date="2021-04" db="EMBL/GenBank/DDBJ databases">
        <authorList>
            <person name="Rodrigo-Torres L."/>
            <person name="Arahal R. D."/>
            <person name="Lucena T."/>
        </authorList>
    </citation>
    <scope>NUCLEOTIDE SEQUENCE</scope>
    <source>
        <strain evidence="2">AS29M-1</strain>
    </source>
</reference>
<gene>
    <name evidence="2" type="ORF">CRYO30217_01877</name>
</gene>
<dbReference type="AlphaFoldDB" id="A0A916JMR1"/>
<proteinExistence type="predicted"/>
<feature type="chain" id="PRO_5037172514" evidence="1">
    <location>
        <begin position="27"/>
        <end position="121"/>
    </location>
</feature>
<dbReference type="KEGG" id="ptan:CRYO30217_01877"/>
<accession>A0A916JMR1</accession>
<feature type="signal peptide" evidence="1">
    <location>
        <begin position="1"/>
        <end position="26"/>
    </location>
</feature>
<sequence>MKNLALVLVVALGAFFMILPGVNAFADNAAAIESLENNDGDPEKKCDKCGEKCTDKDCTAKCKKGCTKEDCKKECTKDAKSCSKENCKKGSCDKSKCSHEEGKCKKSCTHKSEKTSDAEKC</sequence>
<evidence type="ECO:0000313" key="2">
    <source>
        <dbReference type="EMBL" id="CAG5082320.1"/>
    </source>
</evidence>
<dbReference type="RefSeq" id="WP_258542074.1">
    <property type="nucleotide sequence ID" value="NZ_OU015584.1"/>
</dbReference>
<dbReference type="Proteomes" id="UP000683507">
    <property type="component" value="Chromosome"/>
</dbReference>
<organism evidence="2 3">
    <name type="scientific">Parvicella tangerina</name>
    <dbReference type="NCBI Taxonomy" id="2829795"/>
    <lineage>
        <taxon>Bacteria</taxon>
        <taxon>Pseudomonadati</taxon>
        <taxon>Bacteroidota</taxon>
        <taxon>Flavobacteriia</taxon>
        <taxon>Flavobacteriales</taxon>
        <taxon>Parvicellaceae</taxon>
        <taxon>Parvicella</taxon>
    </lineage>
</organism>
<keyword evidence="3" id="KW-1185">Reference proteome</keyword>
<protein>
    <submittedName>
        <fullName evidence="2">Uncharacterized protein</fullName>
    </submittedName>
</protein>
<dbReference type="EMBL" id="OU015584">
    <property type="protein sequence ID" value="CAG5082320.1"/>
    <property type="molecule type" value="Genomic_DNA"/>
</dbReference>
<evidence type="ECO:0000313" key="3">
    <source>
        <dbReference type="Proteomes" id="UP000683507"/>
    </source>
</evidence>
<name>A0A916JMR1_9FLAO</name>